<evidence type="ECO:0000256" key="2">
    <source>
        <dbReference type="SAM" id="SignalP"/>
    </source>
</evidence>
<evidence type="ECO:0000313" key="3">
    <source>
        <dbReference type="EMBL" id="ORX35542.1"/>
    </source>
</evidence>
<gene>
    <name evidence="3" type="ORF">BD324DRAFT_609336</name>
</gene>
<organism evidence="3 4">
    <name type="scientific">Kockovaella imperatae</name>
    <dbReference type="NCBI Taxonomy" id="4999"/>
    <lineage>
        <taxon>Eukaryota</taxon>
        <taxon>Fungi</taxon>
        <taxon>Dikarya</taxon>
        <taxon>Basidiomycota</taxon>
        <taxon>Agaricomycotina</taxon>
        <taxon>Tremellomycetes</taxon>
        <taxon>Tremellales</taxon>
        <taxon>Cuniculitremaceae</taxon>
        <taxon>Kockovaella</taxon>
    </lineage>
</organism>
<evidence type="ECO:0000313" key="4">
    <source>
        <dbReference type="Proteomes" id="UP000193218"/>
    </source>
</evidence>
<keyword evidence="2" id="KW-0732">Signal</keyword>
<proteinExistence type="predicted"/>
<evidence type="ECO:0008006" key="5">
    <source>
        <dbReference type="Google" id="ProtNLM"/>
    </source>
</evidence>
<dbReference type="AlphaFoldDB" id="A0A1Y1UC10"/>
<dbReference type="GeneID" id="33555959"/>
<protein>
    <recommendedName>
        <fullName evidence="5">RlpA-like double-psi beta-barrel-protein domain-containing protein-containing protein</fullName>
    </recommendedName>
</protein>
<dbReference type="STRING" id="4999.A0A1Y1UC10"/>
<dbReference type="InParanoid" id="A0A1Y1UC10"/>
<accession>A0A1Y1UC10</accession>
<name>A0A1Y1UC10_9TREE</name>
<dbReference type="EMBL" id="NBSH01000010">
    <property type="protein sequence ID" value="ORX35542.1"/>
    <property type="molecule type" value="Genomic_DNA"/>
</dbReference>
<sequence>MLSGLLYTTLTLVLGSQLVAADVLYELDNAKGTVYYDLTNKLCGDLAAGDPFTPDWAETSGINNGIPFCEGQGTATLADIGSNSIVAMNGNMVTANPAEWCGKEVEIFDSNGEQIFIPDGPFFIWDACAACSSASIIDLSALAFTTIKGGTCAGNNPEGLTVKVLDKNIMNWTGMGSAGSDSDSGESAASGSASVSSSPASSAASVAPAPASSAAFSVAPIDNNIYNAIPTSSAESVPSSSSSSSGPSRISYAAQPSPSASSNTETCTFGLWQCNSGTLQVCNYETLEAPEWVTITECPNKCEITDSGSIDCQ</sequence>
<comment type="caution">
    <text evidence="3">The sequence shown here is derived from an EMBL/GenBank/DDBJ whole genome shotgun (WGS) entry which is preliminary data.</text>
</comment>
<feature type="signal peptide" evidence="2">
    <location>
        <begin position="1"/>
        <end position="21"/>
    </location>
</feature>
<feature type="chain" id="PRO_5012078754" description="RlpA-like double-psi beta-barrel-protein domain-containing protein-containing protein" evidence="2">
    <location>
        <begin position="22"/>
        <end position="313"/>
    </location>
</feature>
<dbReference type="RefSeq" id="XP_021869706.1">
    <property type="nucleotide sequence ID" value="XM_022014151.1"/>
</dbReference>
<feature type="region of interest" description="Disordered" evidence="1">
    <location>
        <begin position="232"/>
        <end position="261"/>
    </location>
</feature>
<keyword evidence="4" id="KW-1185">Reference proteome</keyword>
<reference evidence="3 4" key="1">
    <citation type="submission" date="2017-03" db="EMBL/GenBank/DDBJ databases">
        <title>Widespread Adenine N6-methylation of Active Genes in Fungi.</title>
        <authorList>
            <consortium name="DOE Joint Genome Institute"/>
            <person name="Mondo S.J."/>
            <person name="Dannebaum R.O."/>
            <person name="Kuo R.C."/>
            <person name="Louie K.B."/>
            <person name="Bewick A.J."/>
            <person name="Labutti K."/>
            <person name="Haridas S."/>
            <person name="Kuo A."/>
            <person name="Salamov A."/>
            <person name="Ahrendt S.R."/>
            <person name="Lau R."/>
            <person name="Bowen B.P."/>
            <person name="Lipzen A."/>
            <person name="Sullivan W."/>
            <person name="Andreopoulos W.B."/>
            <person name="Clum A."/>
            <person name="Lindquist E."/>
            <person name="Daum C."/>
            <person name="Northen T.R."/>
            <person name="Ramamoorthy G."/>
            <person name="Schmitz R.J."/>
            <person name="Gryganskyi A."/>
            <person name="Culley D."/>
            <person name="Magnuson J."/>
            <person name="James T.Y."/>
            <person name="O'Malley M.A."/>
            <person name="Stajich J.E."/>
            <person name="Spatafora J.W."/>
            <person name="Visel A."/>
            <person name="Grigoriev I.V."/>
        </authorList>
    </citation>
    <scope>NUCLEOTIDE SEQUENCE [LARGE SCALE GENOMIC DNA]</scope>
    <source>
        <strain evidence="3 4">NRRL Y-17943</strain>
    </source>
</reference>
<evidence type="ECO:0000256" key="1">
    <source>
        <dbReference type="SAM" id="MobiDB-lite"/>
    </source>
</evidence>
<dbReference type="OrthoDB" id="2564987at2759"/>
<dbReference type="Proteomes" id="UP000193218">
    <property type="component" value="Unassembled WGS sequence"/>
</dbReference>